<protein>
    <submittedName>
        <fullName evidence="1">Uncharacterized protein</fullName>
    </submittedName>
</protein>
<accession>H8FP30</accession>
<dbReference type="STRING" id="1150626.PHAMO_180087"/>
<proteinExistence type="predicted"/>
<dbReference type="EMBL" id="CAHP01000010">
    <property type="protein sequence ID" value="CCG40118.1"/>
    <property type="molecule type" value="Genomic_DNA"/>
</dbReference>
<evidence type="ECO:0000313" key="1">
    <source>
        <dbReference type="EMBL" id="CCG40118.1"/>
    </source>
</evidence>
<comment type="caution">
    <text evidence="1">The sequence shown here is derived from an EMBL/GenBank/DDBJ whole genome shotgun (WGS) entry which is preliminary data.</text>
</comment>
<name>H8FP30_MAGML</name>
<sequence>MSCDPLRSIILTRSVGLNPSSVIDFFTLSGNSEIVEITRFSTMEKALERNMSFEILSFSIERASNEALTSFVGNARLHIPITIPVIPDYSIRIRPGCSRSVRGCCHSLTRTSRNRE</sequence>
<dbReference type="AlphaFoldDB" id="H8FP30"/>
<reference evidence="1 2" key="1">
    <citation type="journal article" date="2012" name="J. Bacteriol.">
        <title>Draft Genome Sequence of the Purple Photosynthetic Bacterium Phaeospirillum molischianum DSM120, a Particularly Versatile Bacterium.</title>
        <authorList>
            <person name="Duquesne K."/>
            <person name="Prima V."/>
            <person name="Ji B."/>
            <person name="Rouy Z."/>
            <person name="Medigue C."/>
            <person name="Talla E."/>
            <person name="Sturgis J.N."/>
        </authorList>
    </citation>
    <scope>NUCLEOTIDE SEQUENCE [LARGE SCALE GENOMIC DNA]</scope>
    <source>
        <strain evidence="2">DSM120</strain>
    </source>
</reference>
<dbReference type="Proteomes" id="UP000004169">
    <property type="component" value="Unassembled WGS sequence"/>
</dbReference>
<organism evidence="1 2">
    <name type="scientific">Magnetospirillum molischianum DSM 120</name>
    <dbReference type="NCBI Taxonomy" id="1150626"/>
    <lineage>
        <taxon>Bacteria</taxon>
        <taxon>Pseudomonadati</taxon>
        <taxon>Pseudomonadota</taxon>
        <taxon>Alphaproteobacteria</taxon>
        <taxon>Rhodospirillales</taxon>
        <taxon>Rhodospirillaceae</taxon>
        <taxon>Magnetospirillum</taxon>
    </lineage>
</organism>
<keyword evidence="2" id="KW-1185">Reference proteome</keyword>
<gene>
    <name evidence="1" type="ORF">PHAMO_180087</name>
</gene>
<evidence type="ECO:0000313" key="2">
    <source>
        <dbReference type="Proteomes" id="UP000004169"/>
    </source>
</evidence>